<protein>
    <submittedName>
        <fullName evidence="1">Uncharacterized protein</fullName>
    </submittedName>
</protein>
<dbReference type="AlphaFoldDB" id="A0A383CX62"/>
<sequence length="142" mass="15672">MKRLTYLIFLMFIVAAINSCNYDQAEEFAIVTGIVEDGTETNIVVQEDCTTFSAPSVPSTVSSGGLKINLIIIQITFEGSINQESYGDPFVHQSFKSEASCWANKIFGSNSGQLNEFWQEVSYGKFMVYPAEETHGTTNDGI</sequence>
<reference evidence="1" key="1">
    <citation type="submission" date="2018-05" db="EMBL/GenBank/DDBJ databases">
        <authorList>
            <person name="Lanie J.A."/>
            <person name="Ng W.-L."/>
            <person name="Kazmierczak K.M."/>
            <person name="Andrzejewski T.M."/>
            <person name="Davidsen T.M."/>
            <person name="Wayne K.J."/>
            <person name="Tettelin H."/>
            <person name="Glass J.I."/>
            <person name="Rusch D."/>
            <person name="Podicherti R."/>
            <person name="Tsui H.-C.T."/>
            <person name="Winkler M.E."/>
        </authorList>
    </citation>
    <scope>NUCLEOTIDE SEQUENCE</scope>
</reference>
<dbReference type="EMBL" id="UINC01212324">
    <property type="protein sequence ID" value="SVE36599.1"/>
    <property type="molecule type" value="Genomic_DNA"/>
</dbReference>
<accession>A0A383CX62</accession>
<organism evidence="1">
    <name type="scientific">marine metagenome</name>
    <dbReference type="NCBI Taxonomy" id="408172"/>
    <lineage>
        <taxon>unclassified sequences</taxon>
        <taxon>metagenomes</taxon>
        <taxon>ecological metagenomes</taxon>
    </lineage>
</organism>
<proteinExistence type="predicted"/>
<evidence type="ECO:0000313" key="1">
    <source>
        <dbReference type="EMBL" id="SVE36599.1"/>
    </source>
</evidence>
<name>A0A383CX62_9ZZZZ</name>
<gene>
    <name evidence="1" type="ORF">METZ01_LOCUS489453</name>
</gene>
<feature type="non-terminal residue" evidence="1">
    <location>
        <position position="142"/>
    </location>
</feature>